<evidence type="ECO:0000313" key="2">
    <source>
        <dbReference type="Proteomes" id="UP001162483"/>
    </source>
</evidence>
<sequence length="49" mass="5174">MSLLTSLLTMSRTAIDATRSQGACTVQNAGTVYEWQPAPALPPSGCLYT</sequence>
<dbReference type="EMBL" id="CATNWA010014093">
    <property type="protein sequence ID" value="CAI9567344.1"/>
    <property type="molecule type" value="Genomic_DNA"/>
</dbReference>
<dbReference type="Proteomes" id="UP001162483">
    <property type="component" value="Unassembled WGS sequence"/>
</dbReference>
<name>A0ABN9D4B8_9NEOB</name>
<protein>
    <submittedName>
        <fullName evidence="1">Uncharacterized protein</fullName>
    </submittedName>
</protein>
<proteinExistence type="predicted"/>
<organism evidence="1 2">
    <name type="scientific">Staurois parvus</name>
    <dbReference type="NCBI Taxonomy" id="386267"/>
    <lineage>
        <taxon>Eukaryota</taxon>
        <taxon>Metazoa</taxon>
        <taxon>Chordata</taxon>
        <taxon>Craniata</taxon>
        <taxon>Vertebrata</taxon>
        <taxon>Euteleostomi</taxon>
        <taxon>Amphibia</taxon>
        <taxon>Batrachia</taxon>
        <taxon>Anura</taxon>
        <taxon>Neobatrachia</taxon>
        <taxon>Ranoidea</taxon>
        <taxon>Ranidae</taxon>
        <taxon>Staurois</taxon>
    </lineage>
</organism>
<comment type="caution">
    <text evidence="1">The sequence shown here is derived from an EMBL/GenBank/DDBJ whole genome shotgun (WGS) entry which is preliminary data.</text>
</comment>
<keyword evidence="2" id="KW-1185">Reference proteome</keyword>
<evidence type="ECO:0000313" key="1">
    <source>
        <dbReference type="EMBL" id="CAI9567344.1"/>
    </source>
</evidence>
<gene>
    <name evidence="1" type="ORF">SPARVUS_LOCUS6523106</name>
</gene>
<reference evidence="1" key="1">
    <citation type="submission" date="2023-05" db="EMBL/GenBank/DDBJ databases">
        <authorList>
            <person name="Stuckert A."/>
        </authorList>
    </citation>
    <scope>NUCLEOTIDE SEQUENCE</scope>
</reference>
<accession>A0ABN9D4B8</accession>